<dbReference type="PROSITE" id="PS50110">
    <property type="entry name" value="RESPONSE_REGULATORY"/>
    <property type="match status" value="1"/>
</dbReference>
<feature type="modified residue" description="4-aspartylphosphate" evidence="5">
    <location>
        <position position="56"/>
    </location>
</feature>
<keyword evidence="4" id="KW-0804">Transcription</keyword>
<evidence type="ECO:0000313" key="8">
    <source>
        <dbReference type="EMBL" id="QUC09577.1"/>
    </source>
</evidence>
<organism evidence="8 9">
    <name type="scientific">Arachnia rubra</name>
    <dbReference type="NCBI Taxonomy" id="1547448"/>
    <lineage>
        <taxon>Bacteria</taxon>
        <taxon>Bacillati</taxon>
        <taxon>Actinomycetota</taxon>
        <taxon>Actinomycetes</taxon>
        <taxon>Propionibacteriales</taxon>
        <taxon>Propionibacteriaceae</taxon>
        <taxon>Arachnia</taxon>
    </lineage>
</organism>
<proteinExistence type="predicted"/>
<dbReference type="CDD" id="cd17535">
    <property type="entry name" value="REC_NarL-like"/>
    <property type="match status" value="1"/>
</dbReference>
<dbReference type="InterPro" id="IPR000792">
    <property type="entry name" value="Tscrpt_reg_LuxR_C"/>
</dbReference>
<dbReference type="PROSITE" id="PS50043">
    <property type="entry name" value="HTH_LUXR_2"/>
    <property type="match status" value="1"/>
</dbReference>
<sequence length="220" mass="23474">MNRRVLVVDDDALVRAGLKLLLSKADSGIEVVGEGTDGSDAVALVAEHTPDVVLMDIRMPQVDGITATRQVLAQPEPPKVVMLTTFDADELVLEALRAGAHGFLLKDTSPEEMIRAIHRAAEGERSLSPSVIGAVIAAATSAGVDDRTQRARTDLEVLSKRELEVAVEVGRGLSNAEIATKLYHSLATVKATLTRVLTKLGCTNRTQVAILVHDARLLDS</sequence>
<keyword evidence="3" id="KW-0238">DNA-binding</keyword>
<evidence type="ECO:0000256" key="2">
    <source>
        <dbReference type="ARBA" id="ARBA00023015"/>
    </source>
</evidence>
<dbReference type="Pfam" id="PF00072">
    <property type="entry name" value="Response_reg"/>
    <property type="match status" value="1"/>
</dbReference>
<evidence type="ECO:0000256" key="4">
    <source>
        <dbReference type="ARBA" id="ARBA00023163"/>
    </source>
</evidence>
<dbReference type="SMART" id="SM00448">
    <property type="entry name" value="REC"/>
    <property type="match status" value="1"/>
</dbReference>
<protein>
    <submittedName>
        <fullName evidence="8">Response regulator transcription factor</fullName>
    </submittedName>
</protein>
<gene>
    <name evidence="8" type="ORF">J5A65_02575</name>
</gene>
<dbReference type="PANTHER" id="PTHR43214">
    <property type="entry name" value="TWO-COMPONENT RESPONSE REGULATOR"/>
    <property type="match status" value="1"/>
</dbReference>
<feature type="domain" description="HTH luxR-type" evidence="6">
    <location>
        <begin position="151"/>
        <end position="216"/>
    </location>
</feature>
<dbReference type="InterPro" id="IPR058245">
    <property type="entry name" value="NreC/VraR/RcsB-like_REC"/>
</dbReference>
<reference evidence="8 9" key="1">
    <citation type="submission" date="2021-03" db="EMBL/GenBank/DDBJ databases">
        <title>Human Oral Microbial Genomes.</title>
        <authorList>
            <person name="Johnston C.D."/>
            <person name="Chen T."/>
            <person name="Dewhirst F.E."/>
        </authorList>
    </citation>
    <scope>NUCLEOTIDE SEQUENCE [LARGE SCALE GENOMIC DNA]</scope>
    <source>
        <strain evidence="8 9">DSMZ 100122</strain>
    </source>
</reference>
<evidence type="ECO:0000256" key="5">
    <source>
        <dbReference type="PROSITE-ProRule" id="PRU00169"/>
    </source>
</evidence>
<dbReference type="SMART" id="SM00421">
    <property type="entry name" value="HTH_LUXR"/>
    <property type="match status" value="1"/>
</dbReference>
<dbReference type="SUPFAM" id="SSF52172">
    <property type="entry name" value="CheY-like"/>
    <property type="match status" value="1"/>
</dbReference>
<dbReference type="Proteomes" id="UP000678513">
    <property type="component" value="Chromosome"/>
</dbReference>
<dbReference type="InterPro" id="IPR011006">
    <property type="entry name" value="CheY-like_superfamily"/>
</dbReference>
<keyword evidence="1 5" id="KW-0597">Phosphoprotein</keyword>
<dbReference type="Gene3D" id="3.40.50.2300">
    <property type="match status" value="1"/>
</dbReference>
<dbReference type="PANTHER" id="PTHR43214:SF24">
    <property type="entry name" value="TRANSCRIPTIONAL REGULATORY PROTEIN NARL-RELATED"/>
    <property type="match status" value="1"/>
</dbReference>
<evidence type="ECO:0000256" key="1">
    <source>
        <dbReference type="ARBA" id="ARBA00022553"/>
    </source>
</evidence>
<feature type="domain" description="Response regulatory" evidence="7">
    <location>
        <begin position="4"/>
        <end position="121"/>
    </location>
</feature>
<evidence type="ECO:0000259" key="7">
    <source>
        <dbReference type="PROSITE" id="PS50110"/>
    </source>
</evidence>
<dbReference type="CDD" id="cd06170">
    <property type="entry name" value="LuxR_C_like"/>
    <property type="match status" value="1"/>
</dbReference>
<dbReference type="InterPro" id="IPR039420">
    <property type="entry name" value="WalR-like"/>
</dbReference>
<evidence type="ECO:0000259" key="6">
    <source>
        <dbReference type="PROSITE" id="PS50043"/>
    </source>
</evidence>
<evidence type="ECO:0000256" key="3">
    <source>
        <dbReference type="ARBA" id="ARBA00023125"/>
    </source>
</evidence>
<dbReference type="PRINTS" id="PR00038">
    <property type="entry name" value="HTHLUXR"/>
</dbReference>
<keyword evidence="9" id="KW-1185">Reference proteome</keyword>
<keyword evidence="2" id="KW-0805">Transcription regulation</keyword>
<accession>A0ABX7Y8M1</accession>
<dbReference type="InterPro" id="IPR001789">
    <property type="entry name" value="Sig_transdc_resp-reg_receiver"/>
</dbReference>
<dbReference type="EMBL" id="CP072384">
    <property type="protein sequence ID" value="QUC09577.1"/>
    <property type="molecule type" value="Genomic_DNA"/>
</dbReference>
<name>A0ABX7Y8M1_9ACTN</name>
<dbReference type="Pfam" id="PF00196">
    <property type="entry name" value="GerE"/>
    <property type="match status" value="1"/>
</dbReference>
<evidence type="ECO:0000313" key="9">
    <source>
        <dbReference type="Proteomes" id="UP000678513"/>
    </source>
</evidence>